<feature type="region of interest" description="Disordered" evidence="1">
    <location>
        <begin position="293"/>
        <end position="315"/>
    </location>
</feature>
<dbReference type="InParanoid" id="A0A067MJU0"/>
<evidence type="ECO:0000313" key="2">
    <source>
        <dbReference type="EMBL" id="KDQ12152.1"/>
    </source>
</evidence>
<feature type="compositionally biased region" description="Basic residues" evidence="1">
    <location>
        <begin position="56"/>
        <end position="65"/>
    </location>
</feature>
<protein>
    <submittedName>
        <fullName evidence="2">Uncharacterized protein</fullName>
    </submittedName>
</protein>
<feature type="region of interest" description="Disordered" evidence="1">
    <location>
        <begin position="386"/>
        <end position="411"/>
    </location>
</feature>
<feature type="compositionally biased region" description="Basic and acidic residues" evidence="1">
    <location>
        <begin position="66"/>
        <end position="76"/>
    </location>
</feature>
<sequence>MRFACYSIAHNLVALSLHLLRSSNTPEHLYLFKIWLQPPRIAKYFERGTTFDQKHNMKSQLKHVHERISRKSRERVQPYPTPAPSERSHSPARSLTISPFSPTPISEVGQGFYFGVPLPTPSPTPPPVAPRSQLSFPRFSRKRSPLAQSPIPWPQSPALDDPVDPGAQEYHVLVQEFDVAAAAAGEPPVYNSELGMRRRYPTMSGEAFFAMESTQEFLRLQMARVGLGLDNLPTFNAPRQVAAWKPQPQQIVAPPPPSQPIYPASVGEMGQSQQAFKPTPLWSSLHGAVPISTRGRTESLPPIDTPPTPGLSGSGAGIGQPQQVFKPTPLWSSLHGAVPISTRGRIESLPQPVDTLPTAGPSGRGAAQTCQSDLAFVPAYPYDPSILASSSSQGSQSTSTYGTFEESSRHY</sequence>
<feature type="region of interest" description="Disordered" evidence="1">
    <location>
        <begin position="55"/>
        <end position="100"/>
    </location>
</feature>
<organism evidence="2 3">
    <name type="scientific">Botryobasidium botryosum (strain FD-172 SS1)</name>
    <dbReference type="NCBI Taxonomy" id="930990"/>
    <lineage>
        <taxon>Eukaryota</taxon>
        <taxon>Fungi</taxon>
        <taxon>Dikarya</taxon>
        <taxon>Basidiomycota</taxon>
        <taxon>Agaricomycotina</taxon>
        <taxon>Agaricomycetes</taxon>
        <taxon>Cantharellales</taxon>
        <taxon>Botryobasidiaceae</taxon>
        <taxon>Botryobasidium</taxon>
    </lineage>
</organism>
<dbReference type="Proteomes" id="UP000027195">
    <property type="component" value="Unassembled WGS sequence"/>
</dbReference>
<evidence type="ECO:0000313" key="3">
    <source>
        <dbReference type="Proteomes" id="UP000027195"/>
    </source>
</evidence>
<evidence type="ECO:0000256" key="1">
    <source>
        <dbReference type="SAM" id="MobiDB-lite"/>
    </source>
</evidence>
<feature type="compositionally biased region" description="Polar residues" evidence="1">
    <location>
        <begin position="91"/>
        <end position="100"/>
    </location>
</feature>
<dbReference type="HOGENOM" id="CLU_669011_0_0_1"/>
<proteinExistence type="predicted"/>
<accession>A0A067MJU0</accession>
<keyword evidence="3" id="KW-1185">Reference proteome</keyword>
<gene>
    <name evidence="2" type="ORF">BOTBODRAFT_46009</name>
</gene>
<dbReference type="EMBL" id="KL198052">
    <property type="protein sequence ID" value="KDQ12152.1"/>
    <property type="molecule type" value="Genomic_DNA"/>
</dbReference>
<reference evidence="3" key="1">
    <citation type="journal article" date="2014" name="Proc. Natl. Acad. Sci. U.S.A.">
        <title>Extensive sampling of basidiomycete genomes demonstrates inadequacy of the white-rot/brown-rot paradigm for wood decay fungi.</title>
        <authorList>
            <person name="Riley R."/>
            <person name="Salamov A.A."/>
            <person name="Brown D.W."/>
            <person name="Nagy L.G."/>
            <person name="Floudas D."/>
            <person name="Held B.W."/>
            <person name="Levasseur A."/>
            <person name="Lombard V."/>
            <person name="Morin E."/>
            <person name="Otillar R."/>
            <person name="Lindquist E.A."/>
            <person name="Sun H."/>
            <person name="LaButti K.M."/>
            <person name="Schmutz J."/>
            <person name="Jabbour D."/>
            <person name="Luo H."/>
            <person name="Baker S.E."/>
            <person name="Pisabarro A.G."/>
            <person name="Walton J.D."/>
            <person name="Blanchette R.A."/>
            <person name="Henrissat B."/>
            <person name="Martin F."/>
            <person name="Cullen D."/>
            <person name="Hibbett D.S."/>
            <person name="Grigoriev I.V."/>
        </authorList>
    </citation>
    <scope>NUCLEOTIDE SEQUENCE [LARGE SCALE GENOMIC DNA]</scope>
    <source>
        <strain evidence="3">FD-172 SS1</strain>
    </source>
</reference>
<name>A0A067MJU0_BOTB1</name>
<feature type="compositionally biased region" description="Low complexity" evidence="1">
    <location>
        <begin position="389"/>
        <end position="403"/>
    </location>
</feature>
<dbReference type="AlphaFoldDB" id="A0A067MJU0"/>